<sequence>MKDEDVDLKEHIKELTLLLLYLNSWIEKEWGFEYRRSWKGYDFDALNELAEEGVITDTKTAGLLREWEEYVSRMISKQEEGTWSPLFVFKLIIKRL</sequence>
<proteinExistence type="predicted"/>
<accession>A0ABV9Q4R9</accession>
<feature type="domain" description="DUF6429" evidence="1">
    <location>
        <begin position="9"/>
        <end position="59"/>
    </location>
</feature>
<gene>
    <name evidence="2" type="ORF">ACFO8Q_19300</name>
</gene>
<name>A0ABV9Q4R9_9BACL</name>
<dbReference type="Proteomes" id="UP001596002">
    <property type="component" value="Unassembled WGS sequence"/>
</dbReference>
<evidence type="ECO:0000259" key="1">
    <source>
        <dbReference type="Pfam" id="PF20008"/>
    </source>
</evidence>
<dbReference type="Pfam" id="PF20008">
    <property type="entry name" value="DUF6429"/>
    <property type="match status" value="1"/>
</dbReference>
<comment type="caution">
    <text evidence="2">The sequence shown here is derived from an EMBL/GenBank/DDBJ whole genome shotgun (WGS) entry which is preliminary data.</text>
</comment>
<evidence type="ECO:0000313" key="2">
    <source>
        <dbReference type="EMBL" id="MFC4769481.1"/>
    </source>
</evidence>
<dbReference type="InterPro" id="IPR045489">
    <property type="entry name" value="DUF6429"/>
</dbReference>
<dbReference type="EMBL" id="JBHSHC010000132">
    <property type="protein sequence ID" value="MFC4769481.1"/>
    <property type="molecule type" value="Genomic_DNA"/>
</dbReference>
<dbReference type="RefSeq" id="WP_380028045.1">
    <property type="nucleotide sequence ID" value="NZ_JBHSHC010000132.1"/>
</dbReference>
<keyword evidence="3" id="KW-1185">Reference proteome</keyword>
<organism evidence="2 3">
    <name type="scientific">Effusibacillus consociatus</name>
    <dbReference type="NCBI Taxonomy" id="1117041"/>
    <lineage>
        <taxon>Bacteria</taxon>
        <taxon>Bacillati</taxon>
        <taxon>Bacillota</taxon>
        <taxon>Bacilli</taxon>
        <taxon>Bacillales</taxon>
        <taxon>Alicyclobacillaceae</taxon>
        <taxon>Effusibacillus</taxon>
    </lineage>
</organism>
<evidence type="ECO:0000313" key="3">
    <source>
        <dbReference type="Proteomes" id="UP001596002"/>
    </source>
</evidence>
<protein>
    <submittedName>
        <fullName evidence="2">DUF6429 family protein</fullName>
    </submittedName>
</protein>
<reference evidence="3" key="1">
    <citation type="journal article" date="2019" name="Int. J. Syst. Evol. Microbiol.">
        <title>The Global Catalogue of Microorganisms (GCM) 10K type strain sequencing project: providing services to taxonomists for standard genome sequencing and annotation.</title>
        <authorList>
            <consortium name="The Broad Institute Genomics Platform"/>
            <consortium name="The Broad Institute Genome Sequencing Center for Infectious Disease"/>
            <person name="Wu L."/>
            <person name="Ma J."/>
        </authorList>
    </citation>
    <scope>NUCLEOTIDE SEQUENCE [LARGE SCALE GENOMIC DNA]</scope>
    <source>
        <strain evidence="3">WYCCWR 12678</strain>
    </source>
</reference>